<keyword evidence="16" id="KW-1015">Disulfide bond</keyword>
<dbReference type="UniPathway" id="UPA00755"/>
<comment type="similarity">
    <text evidence="5">Belongs to the glycosyltransferase 14 family. XylT subfamily.</text>
</comment>
<dbReference type="GO" id="GO:0015012">
    <property type="term" value="P:heparan sulfate proteoglycan biosynthetic process"/>
    <property type="evidence" value="ECO:0007669"/>
    <property type="project" value="UniProtKB-UniPathway"/>
</dbReference>
<comment type="caution">
    <text evidence="20">The sequence shown here is derived from an EMBL/GenBank/DDBJ whole genome shotgun (WGS) entry which is preliminary data.</text>
</comment>
<dbReference type="UniPathway" id="UPA00756"/>
<reference evidence="20 21" key="1">
    <citation type="submission" date="2016-07" db="EMBL/GenBank/DDBJ databases">
        <title>Pervasive Adenine N6-methylation of Active Genes in Fungi.</title>
        <authorList>
            <consortium name="DOE Joint Genome Institute"/>
            <person name="Mondo S.J."/>
            <person name="Dannebaum R.O."/>
            <person name="Kuo R.C."/>
            <person name="Labutti K."/>
            <person name="Haridas S."/>
            <person name="Kuo A."/>
            <person name="Salamov A."/>
            <person name="Ahrendt S.R."/>
            <person name="Lipzen A."/>
            <person name="Sullivan W."/>
            <person name="Andreopoulos W.B."/>
            <person name="Clum A."/>
            <person name="Lindquist E."/>
            <person name="Daum C."/>
            <person name="Ramamoorthy G.K."/>
            <person name="Gryganskyi A."/>
            <person name="Culley D."/>
            <person name="Magnuson J.K."/>
            <person name="James T.Y."/>
            <person name="O'Malley M.A."/>
            <person name="Stajich J.E."/>
            <person name="Spatafora J.W."/>
            <person name="Visel A."/>
            <person name="Grigoriev I.V."/>
        </authorList>
    </citation>
    <scope>NUCLEOTIDE SEQUENCE [LARGE SCALE GENOMIC DNA]</scope>
    <source>
        <strain evidence="20 21">JEL800</strain>
    </source>
</reference>
<dbReference type="InterPro" id="IPR043538">
    <property type="entry name" value="XYLT"/>
</dbReference>
<keyword evidence="11" id="KW-0256">Endoplasmic reticulum</keyword>
<keyword evidence="9" id="KW-0812">Transmembrane</keyword>
<keyword evidence="15" id="KW-0472">Membrane</keyword>
<protein>
    <recommendedName>
        <fullName evidence="6">protein xylosyltransferase</fullName>
        <ecNumber evidence="6">2.4.2.26</ecNumber>
    </recommendedName>
    <alternativeName>
        <fullName evidence="18">Peptide O-xylosyltransferase</fullName>
    </alternativeName>
</protein>
<evidence type="ECO:0000256" key="6">
    <source>
        <dbReference type="ARBA" id="ARBA00011972"/>
    </source>
</evidence>
<evidence type="ECO:0000256" key="10">
    <source>
        <dbReference type="ARBA" id="ARBA00022723"/>
    </source>
</evidence>
<accession>A0A1Y2BFQ7</accession>
<evidence type="ECO:0000256" key="13">
    <source>
        <dbReference type="ARBA" id="ARBA00022989"/>
    </source>
</evidence>
<keyword evidence="14" id="KW-0333">Golgi apparatus</keyword>
<dbReference type="STRING" id="329046.A0A1Y2BFQ7"/>
<dbReference type="EMBL" id="MCGO01000067">
    <property type="protein sequence ID" value="ORY33632.1"/>
    <property type="molecule type" value="Genomic_DNA"/>
</dbReference>
<keyword evidence="13" id="KW-1133">Transmembrane helix</keyword>
<sequence length="367" mass="41854">MLYSQPPKGSYYSALFHLTDNLLANCQSSRLVTSTASKLHFRAHGFEFCHNLNNATFNLDTVLYNWKSSSPKRISELNPTVSEFASFIDTKAKDIISLIELRFPGDFEEEQTRRLACFIAAEGSNPLANLSDTRLINMIDRLAYFKEILPAIQSRSLPARIPSPQEVRNIKDRALYRHLKSDGSKRKYKLAYLLMIHGDITTMPDVRQLIEELDDGSAVFLIHVDKKSEDLKAAVIDMIASREKALKSQLKKTNGEINSWDPTDVPGNVFMTSKSYEISWGHGSLMWCQLNGFWELLDLAEWEYVINLSASDYPLRKSREIAHILSQPKYKGRNTWIPGTSTQPWRSDSFLFFTSNLPCSLNHSPAY</sequence>
<keyword evidence="17" id="KW-0325">Glycoprotein</keyword>
<evidence type="ECO:0000256" key="1">
    <source>
        <dbReference type="ARBA" id="ARBA00004323"/>
    </source>
</evidence>
<dbReference type="AlphaFoldDB" id="A0A1Y2BFQ7"/>
<dbReference type="GO" id="GO:0050650">
    <property type="term" value="P:chondroitin sulfate proteoglycan biosynthetic process"/>
    <property type="evidence" value="ECO:0007669"/>
    <property type="project" value="TreeGrafter"/>
</dbReference>
<keyword evidence="21" id="KW-1185">Reference proteome</keyword>
<evidence type="ECO:0000256" key="17">
    <source>
        <dbReference type="ARBA" id="ARBA00023180"/>
    </source>
</evidence>
<dbReference type="Pfam" id="PF02485">
    <property type="entry name" value="Branch"/>
    <property type="match status" value="1"/>
</dbReference>
<name>A0A1Y2BFQ7_9FUNG</name>
<evidence type="ECO:0000256" key="5">
    <source>
        <dbReference type="ARBA" id="ARBA00010195"/>
    </source>
</evidence>
<comment type="catalytic activity">
    <reaction evidence="19">
        <text>UDP-alpha-D-xylose + L-seryl-[protein] = 3-O-(beta-D-xylosyl)-L-seryl-[protein] + UDP + H(+)</text>
        <dbReference type="Rhea" id="RHEA:50192"/>
        <dbReference type="Rhea" id="RHEA-COMP:9863"/>
        <dbReference type="Rhea" id="RHEA-COMP:12567"/>
        <dbReference type="ChEBI" id="CHEBI:15378"/>
        <dbReference type="ChEBI" id="CHEBI:29999"/>
        <dbReference type="ChEBI" id="CHEBI:57632"/>
        <dbReference type="ChEBI" id="CHEBI:58223"/>
        <dbReference type="ChEBI" id="CHEBI:132085"/>
        <dbReference type="EC" id="2.4.2.26"/>
    </reaction>
</comment>
<evidence type="ECO:0000256" key="15">
    <source>
        <dbReference type="ARBA" id="ARBA00023136"/>
    </source>
</evidence>
<dbReference type="EC" id="2.4.2.26" evidence="6"/>
<comment type="pathway">
    <text evidence="4">Glycan metabolism; heparan sulfate biosynthesis.</text>
</comment>
<evidence type="ECO:0000256" key="19">
    <source>
        <dbReference type="ARBA" id="ARBA00047847"/>
    </source>
</evidence>
<proteinExistence type="inferred from homology"/>
<evidence type="ECO:0000256" key="8">
    <source>
        <dbReference type="ARBA" id="ARBA00022679"/>
    </source>
</evidence>
<evidence type="ECO:0000256" key="18">
    <source>
        <dbReference type="ARBA" id="ARBA00042865"/>
    </source>
</evidence>
<evidence type="ECO:0000256" key="4">
    <source>
        <dbReference type="ARBA" id="ARBA00005093"/>
    </source>
</evidence>
<evidence type="ECO:0000256" key="3">
    <source>
        <dbReference type="ARBA" id="ARBA00004840"/>
    </source>
</evidence>
<dbReference type="OrthoDB" id="2019572at2759"/>
<dbReference type="Proteomes" id="UP000193642">
    <property type="component" value="Unassembled WGS sequence"/>
</dbReference>
<dbReference type="GO" id="GO:0005789">
    <property type="term" value="C:endoplasmic reticulum membrane"/>
    <property type="evidence" value="ECO:0007669"/>
    <property type="project" value="UniProtKB-SubCell"/>
</dbReference>
<gene>
    <name evidence="20" type="ORF">BCR33DRAFT_791425</name>
</gene>
<comment type="subcellular location">
    <subcellularLocation>
        <location evidence="2">Endoplasmic reticulum membrane</location>
        <topology evidence="2">Single-pass type II membrane protein</topology>
    </subcellularLocation>
    <subcellularLocation>
        <location evidence="1">Golgi apparatus membrane</location>
        <topology evidence="1">Single-pass type II membrane protein</topology>
    </subcellularLocation>
</comment>
<evidence type="ECO:0000256" key="9">
    <source>
        <dbReference type="ARBA" id="ARBA00022692"/>
    </source>
</evidence>
<evidence type="ECO:0000256" key="12">
    <source>
        <dbReference type="ARBA" id="ARBA00022968"/>
    </source>
</evidence>
<comment type="pathway">
    <text evidence="3">Glycan metabolism; chondroitin sulfate biosynthesis.</text>
</comment>
<keyword evidence="12" id="KW-0735">Signal-anchor</keyword>
<keyword evidence="8" id="KW-0808">Transferase</keyword>
<evidence type="ECO:0000256" key="14">
    <source>
        <dbReference type="ARBA" id="ARBA00023034"/>
    </source>
</evidence>
<evidence type="ECO:0000256" key="16">
    <source>
        <dbReference type="ARBA" id="ARBA00023157"/>
    </source>
</evidence>
<evidence type="ECO:0000256" key="7">
    <source>
        <dbReference type="ARBA" id="ARBA00022676"/>
    </source>
</evidence>
<evidence type="ECO:0000256" key="2">
    <source>
        <dbReference type="ARBA" id="ARBA00004648"/>
    </source>
</evidence>
<dbReference type="PANTHER" id="PTHR46025">
    <property type="entry name" value="XYLOSYLTRANSFERASE OXT"/>
    <property type="match status" value="1"/>
</dbReference>
<dbReference type="GO" id="GO:0046872">
    <property type="term" value="F:metal ion binding"/>
    <property type="evidence" value="ECO:0007669"/>
    <property type="project" value="UniProtKB-KW"/>
</dbReference>
<evidence type="ECO:0000256" key="11">
    <source>
        <dbReference type="ARBA" id="ARBA00022824"/>
    </source>
</evidence>
<dbReference type="InterPro" id="IPR003406">
    <property type="entry name" value="Glyco_trans_14"/>
</dbReference>
<evidence type="ECO:0000313" key="21">
    <source>
        <dbReference type="Proteomes" id="UP000193642"/>
    </source>
</evidence>
<organism evidence="20 21">
    <name type="scientific">Rhizoclosmatium globosum</name>
    <dbReference type="NCBI Taxonomy" id="329046"/>
    <lineage>
        <taxon>Eukaryota</taxon>
        <taxon>Fungi</taxon>
        <taxon>Fungi incertae sedis</taxon>
        <taxon>Chytridiomycota</taxon>
        <taxon>Chytridiomycota incertae sedis</taxon>
        <taxon>Chytridiomycetes</taxon>
        <taxon>Chytridiales</taxon>
        <taxon>Chytriomycetaceae</taxon>
        <taxon>Rhizoclosmatium</taxon>
    </lineage>
</organism>
<dbReference type="PANTHER" id="PTHR46025:SF3">
    <property type="entry name" value="XYLOSYLTRANSFERASE OXT"/>
    <property type="match status" value="1"/>
</dbReference>
<keyword evidence="7" id="KW-0328">Glycosyltransferase</keyword>
<evidence type="ECO:0000313" key="20">
    <source>
        <dbReference type="EMBL" id="ORY33632.1"/>
    </source>
</evidence>
<keyword evidence="10" id="KW-0479">Metal-binding</keyword>
<dbReference type="GO" id="GO:0000139">
    <property type="term" value="C:Golgi membrane"/>
    <property type="evidence" value="ECO:0007669"/>
    <property type="project" value="UniProtKB-SubCell"/>
</dbReference>
<dbReference type="GO" id="GO:0030158">
    <property type="term" value="F:protein xylosyltransferase activity"/>
    <property type="evidence" value="ECO:0007669"/>
    <property type="project" value="UniProtKB-EC"/>
</dbReference>